<accession>A0A382W6E4</accession>
<dbReference type="GO" id="GO:0019213">
    <property type="term" value="F:deacetylase activity"/>
    <property type="evidence" value="ECO:0007669"/>
    <property type="project" value="InterPro"/>
</dbReference>
<dbReference type="EMBL" id="UINC01157317">
    <property type="protein sequence ID" value="SVD54234.1"/>
    <property type="molecule type" value="Genomic_DNA"/>
</dbReference>
<name>A0A382W6E4_9ZZZZ</name>
<feature type="non-terminal residue" evidence="1">
    <location>
        <position position="140"/>
    </location>
</feature>
<gene>
    <name evidence="1" type="ORF">METZ01_LOCUS407088</name>
</gene>
<organism evidence="1">
    <name type="scientific">marine metagenome</name>
    <dbReference type="NCBI Taxonomy" id="408172"/>
    <lineage>
        <taxon>unclassified sequences</taxon>
        <taxon>metagenomes</taxon>
        <taxon>ecological metagenomes</taxon>
    </lineage>
</organism>
<proteinExistence type="predicted"/>
<dbReference type="InterPro" id="IPR020043">
    <property type="entry name" value="Deacetylase_Atu3266-like"/>
</dbReference>
<sequence>MMVDQNPINGRTMEDLLKSHMVKGDILTHVYAWGKPIIDENGKVAKYFFEARDSGIIFDLGHGAGSFSFAMAEPSIKQGFPPDTISTDHHRSSMLTNHSNMTNCMTKMMVLGLTLPEVIEKSTLAPSLILGHPELGHIGE</sequence>
<dbReference type="PANTHER" id="PTHR42717">
    <property type="entry name" value="DIHYDROOROTASE-RELATED"/>
    <property type="match status" value="1"/>
</dbReference>
<reference evidence="1" key="1">
    <citation type="submission" date="2018-05" db="EMBL/GenBank/DDBJ databases">
        <authorList>
            <person name="Lanie J.A."/>
            <person name="Ng W.-L."/>
            <person name="Kazmierczak K.M."/>
            <person name="Andrzejewski T.M."/>
            <person name="Davidsen T.M."/>
            <person name="Wayne K.J."/>
            <person name="Tettelin H."/>
            <person name="Glass J.I."/>
            <person name="Rusch D."/>
            <person name="Podicherti R."/>
            <person name="Tsui H.-C.T."/>
            <person name="Winkler M.E."/>
        </authorList>
    </citation>
    <scope>NUCLEOTIDE SEQUENCE</scope>
</reference>
<dbReference type="SUPFAM" id="SSF51556">
    <property type="entry name" value="Metallo-dependent hydrolases"/>
    <property type="match status" value="1"/>
</dbReference>
<dbReference type="Gene3D" id="3.20.20.140">
    <property type="entry name" value="Metal-dependent hydrolases"/>
    <property type="match status" value="1"/>
</dbReference>
<evidence type="ECO:0008006" key="2">
    <source>
        <dbReference type="Google" id="ProtNLM"/>
    </source>
</evidence>
<dbReference type="InterPro" id="IPR032466">
    <property type="entry name" value="Metal_Hydrolase"/>
</dbReference>
<dbReference type="AlphaFoldDB" id="A0A382W6E4"/>
<evidence type="ECO:0000313" key="1">
    <source>
        <dbReference type="EMBL" id="SVD54234.1"/>
    </source>
</evidence>
<dbReference type="PANTHER" id="PTHR42717:SF1">
    <property type="entry name" value="IMIDAZOLONEPROPIONASE AND RELATED AMIDOHYDROLASES"/>
    <property type="match status" value="1"/>
</dbReference>
<protein>
    <recommendedName>
        <fullName evidence="2">Amidohydrolase-related domain-containing protein</fullName>
    </recommendedName>
</protein>